<dbReference type="RefSeq" id="WP_161598838.1">
    <property type="nucleotide sequence ID" value="NZ_WBOT01000002.1"/>
</dbReference>
<dbReference type="OrthoDB" id="2964978at2"/>
<dbReference type="Proteomes" id="UP000441354">
    <property type="component" value="Unassembled WGS sequence"/>
</dbReference>
<keyword evidence="2" id="KW-1185">Reference proteome</keyword>
<evidence type="ECO:0000313" key="1">
    <source>
        <dbReference type="EMBL" id="KAB2333597.1"/>
    </source>
</evidence>
<gene>
    <name evidence="1" type="ORF">F7732_05765</name>
</gene>
<protein>
    <submittedName>
        <fullName evidence="1">Uncharacterized protein</fullName>
    </submittedName>
</protein>
<dbReference type="AlphaFoldDB" id="A0A7V7RMM5"/>
<dbReference type="EMBL" id="WBOT01000002">
    <property type="protein sequence ID" value="KAB2333597.1"/>
    <property type="molecule type" value="Genomic_DNA"/>
</dbReference>
<evidence type="ECO:0000313" key="2">
    <source>
        <dbReference type="Proteomes" id="UP000441354"/>
    </source>
</evidence>
<proteinExistence type="predicted"/>
<reference evidence="1 2" key="1">
    <citation type="journal article" date="2014" name="Arch. Microbiol.">
        <title>Bacillus mesophilum sp. nov., strain IITR-54T, a novel 4-chlorobiphenyl dechlorinating bacterium.</title>
        <authorList>
            <person name="Manickam N."/>
            <person name="Singh N.K."/>
            <person name="Bajaj A."/>
            <person name="Kumar R.M."/>
            <person name="Kaur G."/>
            <person name="Kaur N."/>
            <person name="Bala M."/>
            <person name="Kumar A."/>
            <person name="Mayilraj S."/>
        </authorList>
    </citation>
    <scope>NUCLEOTIDE SEQUENCE [LARGE SCALE GENOMIC DNA]</scope>
    <source>
        <strain evidence="1 2">IITR-54</strain>
    </source>
</reference>
<sequence length="182" mass="21090">MDYFNMFDPTAFENMKVVMEGCLYDYDLDGEVIITDRNDWVNLAKLSRKFDMTLRKNSSSKVLCTFILQADLANLTAELLPLSNGVQQSGASVFIKTTLEHPENEELYKKSAERLKMIWGANHSVQQHIRKNALNELAHVENELTISFNRFIQEDQIDDLQNMAEHMVKTVNEMDHLIRTFN</sequence>
<accession>A0A7V7RMM5</accession>
<name>A0A7V7RMM5_9BACI</name>
<comment type="caution">
    <text evidence="1">The sequence shown here is derived from an EMBL/GenBank/DDBJ whole genome shotgun (WGS) entry which is preliminary data.</text>
</comment>
<organism evidence="1 2">
    <name type="scientific">Bacillus mesophilum</name>
    <dbReference type="NCBI Taxonomy" id="1071718"/>
    <lineage>
        <taxon>Bacteria</taxon>
        <taxon>Bacillati</taxon>
        <taxon>Bacillota</taxon>
        <taxon>Bacilli</taxon>
        <taxon>Bacillales</taxon>
        <taxon>Bacillaceae</taxon>
        <taxon>Bacillus</taxon>
    </lineage>
</organism>